<keyword evidence="1" id="KW-0175">Coiled coil</keyword>
<dbReference type="InterPro" id="IPR009057">
    <property type="entry name" value="Homeodomain-like_sf"/>
</dbReference>
<comment type="caution">
    <text evidence="2">The sequence shown here is derived from an EMBL/GenBank/DDBJ whole genome shotgun (WGS) entry which is preliminary data.</text>
</comment>
<evidence type="ECO:0000256" key="1">
    <source>
        <dbReference type="SAM" id="Coils"/>
    </source>
</evidence>
<feature type="coiled-coil region" evidence="1">
    <location>
        <begin position="62"/>
        <end position="89"/>
    </location>
</feature>
<dbReference type="EMBL" id="BMPP01000016">
    <property type="protein sequence ID" value="GGK36973.1"/>
    <property type="molecule type" value="Genomic_DNA"/>
</dbReference>
<evidence type="ECO:0000313" key="2">
    <source>
        <dbReference type="EMBL" id="GGK36973.1"/>
    </source>
</evidence>
<dbReference type="Gene3D" id="1.10.10.60">
    <property type="entry name" value="Homeodomain-like"/>
    <property type="match status" value="1"/>
</dbReference>
<dbReference type="Proteomes" id="UP000647587">
    <property type="component" value="Unassembled WGS sequence"/>
</dbReference>
<proteinExistence type="predicted"/>
<keyword evidence="3" id="KW-1185">Reference proteome</keyword>
<organism evidence="2 3">
    <name type="scientific">Deinococcus malanensis</name>
    <dbReference type="NCBI Taxonomy" id="1706855"/>
    <lineage>
        <taxon>Bacteria</taxon>
        <taxon>Thermotogati</taxon>
        <taxon>Deinococcota</taxon>
        <taxon>Deinococci</taxon>
        <taxon>Deinococcales</taxon>
        <taxon>Deinococcaceae</taxon>
        <taxon>Deinococcus</taxon>
    </lineage>
</organism>
<dbReference type="SUPFAM" id="SSF46689">
    <property type="entry name" value="Homeodomain-like"/>
    <property type="match status" value="1"/>
</dbReference>
<reference evidence="3" key="1">
    <citation type="journal article" date="2019" name="Int. J. Syst. Evol. Microbiol.">
        <title>The Global Catalogue of Microorganisms (GCM) 10K type strain sequencing project: providing services to taxonomists for standard genome sequencing and annotation.</title>
        <authorList>
            <consortium name="The Broad Institute Genomics Platform"/>
            <consortium name="The Broad Institute Genome Sequencing Center for Infectious Disease"/>
            <person name="Wu L."/>
            <person name="Ma J."/>
        </authorList>
    </citation>
    <scope>NUCLEOTIDE SEQUENCE [LARGE SCALE GENOMIC DNA]</scope>
    <source>
        <strain evidence="3">JCM 30331</strain>
    </source>
</reference>
<dbReference type="Pfam" id="PF01527">
    <property type="entry name" value="HTH_Tnp_1"/>
    <property type="match status" value="1"/>
</dbReference>
<protein>
    <submittedName>
        <fullName evidence="2">Transposase</fullName>
    </submittedName>
</protein>
<dbReference type="InterPro" id="IPR051839">
    <property type="entry name" value="RD_transcriptional_regulator"/>
</dbReference>
<gene>
    <name evidence="2" type="ORF">GCM10008955_33570</name>
</gene>
<dbReference type="PANTHER" id="PTHR33215:SF13">
    <property type="entry name" value="PROTEIN DISTAL ANTENNA"/>
    <property type="match status" value="1"/>
</dbReference>
<dbReference type="InterPro" id="IPR002514">
    <property type="entry name" value="Transposase_8"/>
</dbReference>
<evidence type="ECO:0000313" key="3">
    <source>
        <dbReference type="Proteomes" id="UP000647587"/>
    </source>
</evidence>
<name>A0ABQ2EZW8_9DEIO</name>
<dbReference type="PANTHER" id="PTHR33215">
    <property type="entry name" value="PROTEIN DISTAL ANTENNA"/>
    <property type="match status" value="1"/>
</dbReference>
<accession>A0ABQ2EZW8</accession>
<sequence length="99" mass="11386">MTDRRIHTAEFKRDAVRLARTSGNLAGTARDLGLNASLLRKWMNAEQEKGKAAFPGHGQQILTPEQQEIRRLRKENEILRQEREILKKAAAFFAKETTR</sequence>